<dbReference type="PANTHER" id="PTHR43193">
    <property type="match status" value="1"/>
</dbReference>
<evidence type="ECO:0000259" key="1">
    <source>
        <dbReference type="PROSITE" id="PS51379"/>
    </source>
</evidence>
<dbReference type="SUPFAM" id="SSF54862">
    <property type="entry name" value="4Fe-4S ferredoxins"/>
    <property type="match status" value="1"/>
</dbReference>
<dbReference type="PANTHER" id="PTHR43193:SF2">
    <property type="entry name" value="POLYFERREDOXIN PROTEIN FWDF"/>
    <property type="match status" value="1"/>
</dbReference>
<dbReference type="EMBL" id="VUMI01000020">
    <property type="protein sequence ID" value="MSS89223.1"/>
    <property type="molecule type" value="Genomic_DNA"/>
</dbReference>
<keyword evidence="3" id="KW-1185">Reference proteome</keyword>
<dbReference type="Gene3D" id="3.30.70.20">
    <property type="match status" value="1"/>
</dbReference>
<protein>
    <submittedName>
        <fullName evidence="2">Coenzyme F420-reducing hydrogenase</fullName>
    </submittedName>
</protein>
<sequence>MACVDICSKKAIQVVDSIVAYNAIIDENKCINCDACQKICQENKPPVQLKPIDWKEGWANEQEIREKASSGGVATAIELAFVNYGGTVCSCSLENGDFCFSFAQTKKEVEKFTGSKYVKSNPTGIYRKILDKLKKGEKVLFVGLPCQVAAVKNFVGNRENLYTIDLICHGTPSPKILERFLNDYQLKLDNARNIKYRVKSKFYLESDQKRFTVPTVVDNYLMTFLDSASYTENCYECKYAKPERVSDITLGDSWGSELAEDIQSKGVSLILCQNEKGKALLEQTDLHLLDVDLERAIKWNHQLRRPSVKPKQRNKLLKAISSGKKFKRCIWISYPKRCTKNLIKTILYKTKIMRGGASKILHSLYR</sequence>
<dbReference type="Pfam" id="PF04432">
    <property type="entry name" value="FrhB_FdhB_C"/>
    <property type="match status" value="1"/>
</dbReference>
<dbReference type="InterPro" id="IPR007516">
    <property type="entry name" value="Co_F420_Hydgase/DH_bsu_N"/>
</dbReference>
<dbReference type="InterPro" id="IPR052977">
    <property type="entry name" value="Polyferredoxin-like_ET"/>
</dbReference>
<comment type="caution">
    <text evidence="2">The sequence shown here is derived from an EMBL/GenBank/DDBJ whole genome shotgun (WGS) entry which is preliminary data.</text>
</comment>
<evidence type="ECO:0000313" key="2">
    <source>
        <dbReference type="EMBL" id="MSS89223.1"/>
    </source>
</evidence>
<feature type="domain" description="4Fe-4S ferredoxin-type" evidence="1">
    <location>
        <begin position="21"/>
        <end position="50"/>
    </location>
</feature>
<dbReference type="InterPro" id="IPR007525">
    <property type="entry name" value="FrhB_FdhB_C"/>
</dbReference>
<dbReference type="Pfam" id="PF04422">
    <property type="entry name" value="FrhB_FdhB_N"/>
    <property type="match status" value="1"/>
</dbReference>
<reference evidence="2 3" key="1">
    <citation type="submission" date="2019-08" db="EMBL/GenBank/DDBJ databases">
        <title>In-depth cultivation of the pig gut microbiome towards novel bacterial diversity and tailored functional studies.</title>
        <authorList>
            <person name="Wylensek D."/>
            <person name="Hitch T.C.A."/>
            <person name="Clavel T."/>
        </authorList>
    </citation>
    <scope>NUCLEOTIDE SEQUENCE [LARGE SCALE GENOMIC DNA]</scope>
    <source>
        <strain evidence="2 3">WCA-389-WT-23B</strain>
    </source>
</reference>
<dbReference type="AlphaFoldDB" id="A0A6N7WEV4"/>
<dbReference type="PROSITE" id="PS51379">
    <property type="entry name" value="4FE4S_FER_2"/>
    <property type="match status" value="1"/>
</dbReference>
<gene>
    <name evidence="2" type="ORF">FYJ45_13205</name>
</gene>
<evidence type="ECO:0000313" key="3">
    <source>
        <dbReference type="Proteomes" id="UP000436047"/>
    </source>
</evidence>
<proteinExistence type="predicted"/>
<organism evidence="2 3">
    <name type="scientific">Eisenbergiella porci</name>
    <dbReference type="NCBI Taxonomy" id="2652274"/>
    <lineage>
        <taxon>Bacteria</taxon>
        <taxon>Bacillati</taxon>
        <taxon>Bacillota</taxon>
        <taxon>Clostridia</taxon>
        <taxon>Lachnospirales</taxon>
        <taxon>Lachnospiraceae</taxon>
        <taxon>Eisenbergiella</taxon>
    </lineage>
</organism>
<dbReference type="Proteomes" id="UP000436047">
    <property type="component" value="Unassembled WGS sequence"/>
</dbReference>
<name>A0A6N7WEV4_9FIRM</name>
<dbReference type="InterPro" id="IPR017896">
    <property type="entry name" value="4Fe4S_Fe-S-bd"/>
</dbReference>
<accession>A0A6N7WEV4</accession>